<dbReference type="PANTHER" id="PTHR41775:SF1">
    <property type="entry name" value="PEPTIDASE M6-LIKE DOMAIN-CONTAINING PROTEIN"/>
    <property type="match status" value="1"/>
</dbReference>
<dbReference type="EMBL" id="AP035785">
    <property type="protein sequence ID" value="BFO70319.1"/>
    <property type="molecule type" value="Genomic_DNA"/>
</dbReference>
<dbReference type="SUPFAM" id="SSF55486">
    <property type="entry name" value="Metalloproteases ('zincins'), catalytic domain"/>
    <property type="match status" value="1"/>
</dbReference>
<gene>
    <name evidence="2" type="ORF">GTC17253_02850</name>
</gene>
<accession>A0AB33IN00</accession>
<dbReference type="PANTHER" id="PTHR41775">
    <property type="entry name" value="SECRETED PROTEIN-RELATED"/>
    <property type="match status" value="1"/>
</dbReference>
<dbReference type="Pfam" id="PF05547">
    <property type="entry name" value="Peptidase_M6"/>
    <property type="match status" value="1"/>
</dbReference>
<feature type="domain" description="Peptidase M6-like" evidence="1">
    <location>
        <begin position="136"/>
        <end position="381"/>
    </location>
</feature>
<protein>
    <recommendedName>
        <fullName evidence="1">Peptidase M6-like domain-containing protein</fullName>
    </recommendedName>
</protein>
<evidence type="ECO:0000259" key="1">
    <source>
        <dbReference type="Pfam" id="PF05547"/>
    </source>
</evidence>
<dbReference type="InterPro" id="IPR008757">
    <property type="entry name" value="Peptidase_M6-like_domain"/>
</dbReference>
<dbReference type="GO" id="GO:0008233">
    <property type="term" value="F:peptidase activity"/>
    <property type="evidence" value="ECO:0007669"/>
    <property type="project" value="InterPro"/>
</dbReference>
<name>A0AB33IN00_9BACT</name>
<evidence type="ECO:0000313" key="2">
    <source>
        <dbReference type="EMBL" id="BFO70319.1"/>
    </source>
</evidence>
<sequence>MKKSLLIIILSVITIYAWGAKVFSEPFSTTQSDGTTLLVSGHGDEHVSWYTTSDGAILVHVGFDYYIGKIDSYGNLTASTQLAHEAEHRSATEQALVDNQDRDAFYQKTTGTWTNKIRTREVVRSTDKYFPHLGSPKALVILAEFQDTVFKINHPIEAYKEYLNADVLCDFGNNNTSNISSIRGYFKAMSKGKFTPQFDVFNTIIKLDNNLSYYGANSGGRKDNIGALITEACQKADALGVDFSQYDSDNDGYVDLVYIIYAGYSESWSGNSSDAIWPKSGATPGGTYDGKTVYRYGVSNELYGNPEIVKKQGKYLINGIGLFAHEFSHCLGLPDFYATTAAPLETQKANNQSLEYWSLMDTGEYLKNGYAPAAYTAWEREALEWFTIDTLKEASKVTLKDLDSGDSDAKAYRIMNDNDPTGHEYFIVQNIQQTNWNKYQFGHGMLVFHVDYDENAFSLSSGISANTVNNTLGHPRMTLVAADGMLLNSSIVKDQTSQNAYRASAAANPFPGTTNTKSLTDDTTVKPTVYNGTALAKPIYKITEANGVITFNFLKEDIDTATGIIGIPAEVAGQLYKDDRIYSIDGRYLGTDKTHLPKGIYIMNRKKIVIQ</sequence>
<dbReference type="AlphaFoldDB" id="A0AB33IN00"/>
<dbReference type="GO" id="GO:0006508">
    <property type="term" value="P:proteolysis"/>
    <property type="evidence" value="ECO:0007669"/>
    <property type="project" value="InterPro"/>
</dbReference>
<dbReference type="NCBIfam" id="TIGR03296">
    <property type="entry name" value="M6dom_TIGR03296"/>
    <property type="match status" value="1"/>
</dbReference>
<proteinExistence type="predicted"/>
<organism evidence="2">
    <name type="scientific">Prevotella sp. GTC17253</name>
    <dbReference type="NCBI Taxonomy" id="3236793"/>
    <lineage>
        <taxon>Bacteria</taxon>
        <taxon>Pseudomonadati</taxon>
        <taxon>Bacteroidota</taxon>
        <taxon>Bacteroidia</taxon>
        <taxon>Bacteroidales</taxon>
        <taxon>Prevotellaceae</taxon>
        <taxon>Prevotella</taxon>
    </lineage>
</organism>
<reference evidence="2" key="1">
    <citation type="submission" date="2024-07" db="EMBL/GenBank/DDBJ databases">
        <title>Complete genome sequence of Prevotella sp. YM-2024 GTC17253.</title>
        <authorList>
            <person name="Hayashi M."/>
            <person name="Muto Y."/>
            <person name="Tanaka K."/>
            <person name="Niwa H."/>
        </authorList>
    </citation>
    <scope>NUCLEOTIDE SEQUENCE</scope>
    <source>
        <strain evidence="2">GTC17253</strain>
    </source>
</reference>